<evidence type="ECO:0000259" key="8">
    <source>
        <dbReference type="Pfam" id="PF11967"/>
    </source>
</evidence>
<evidence type="ECO:0000256" key="4">
    <source>
        <dbReference type="ARBA" id="ARBA00023172"/>
    </source>
</evidence>
<dbReference type="Gene3D" id="2.40.50.140">
    <property type="entry name" value="Nucleic acid-binding proteins"/>
    <property type="match status" value="1"/>
</dbReference>
<keyword evidence="3 7" id="KW-0227">DNA damage</keyword>
<evidence type="ECO:0000256" key="2">
    <source>
        <dbReference type="ARBA" id="ARBA00021310"/>
    </source>
</evidence>
<dbReference type="Pfam" id="PF02565">
    <property type="entry name" value="RecO_C"/>
    <property type="match status" value="1"/>
</dbReference>
<keyword evidence="4 7" id="KW-0233">DNA recombination</keyword>
<dbReference type="SUPFAM" id="SSF57863">
    <property type="entry name" value="ArfGap/RecO-like zinc finger"/>
    <property type="match status" value="1"/>
</dbReference>
<dbReference type="Proteomes" id="UP000295832">
    <property type="component" value="Unassembled WGS sequence"/>
</dbReference>
<dbReference type="EMBL" id="SOEG01000016">
    <property type="protein sequence ID" value="TDX51055.1"/>
    <property type="molecule type" value="Genomic_DNA"/>
</dbReference>
<gene>
    <name evidence="7" type="primary">recO</name>
    <name evidence="9" type="ORF">C7959_11633</name>
</gene>
<reference evidence="9 10" key="1">
    <citation type="submission" date="2019-03" db="EMBL/GenBank/DDBJ databases">
        <title>Subsurface microbial communities from deep shales in Ohio and West Virginia, USA.</title>
        <authorList>
            <person name="Wrighton K."/>
        </authorList>
    </citation>
    <scope>NUCLEOTIDE SEQUENCE [LARGE SCALE GENOMIC DNA]</scope>
    <source>
        <strain evidence="9 10">MSL 6dP</strain>
    </source>
</reference>
<evidence type="ECO:0000313" key="9">
    <source>
        <dbReference type="EMBL" id="TDX51055.1"/>
    </source>
</evidence>
<dbReference type="InterPro" id="IPR042242">
    <property type="entry name" value="RecO_C"/>
</dbReference>
<organism evidence="9 10">
    <name type="scientific">Orenia marismortui</name>
    <dbReference type="NCBI Taxonomy" id="46469"/>
    <lineage>
        <taxon>Bacteria</taxon>
        <taxon>Bacillati</taxon>
        <taxon>Bacillota</taxon>
        <taxon>Clostridia</taxon>
        <taxon>Halanaerobiales</taxon>
        <taxon>Halobacteroidaceae</taxon>
        <taxon>Orenia</taxon>
    </lineage>
</organism>
<feature type="domain" description="DNA replication/recombination mediator RecO N-terminal" evidence="8">
    <location>
        <begin position="1"/>
        <end position="80"/>
    </location>
</feature>
<dbReference type="InterPro" id="IPR022572">
    <property type="entry name" value="DNA_rep/recomb_RecO_N"/>
</dbReference>
<comment type="caution">
    <text evidence="9">The sequence shown here is derived from an EMBL/GenBank/DDBJ whole genome shotgun (WGS) entry which is preliminary data.</text>
</comment>
<sequence length="247" mass="28486">MPLFDTDAIVLRNYEFDEADKIVSLFSKEKGKIKVVAKGVRKTKSTLAAGLQPFVYNNILVYQGKSELGKLSQCEIKEPFNKIRGDIYKMAYASYIVELIDELTIDKEDNQLVFSLLLLTLRLVDRLDDLELITRVFELKLLKLLGYEPYLNSCVECGKELGNNIRFDGEVGGTVCSCSAKWAKKISLGTIKYMKQILRLDYKKLLEMKIPQYARNELFDIMPYYIQYLIHKKLKSISFIESLKDMS</sequence>
<protein>
    <recommendedName>
        <fullName evidence="2 7">DNA repair protein RecO</fullName>
    </recommendedName>
    <alternativeName>
        <fullName evidence="6 7">Recombination protein O</fullName>
    </alternativeName>
</protein>
<keyword evidence="5 7" id="KW-0234">DNA repair</keyword>
<accession>A0A4R8GXY3</accession>
<dbReference type="GO" id="GO:0006302">
    <property type="term" value="P:double-strand break repair"/>
    <property type="evidence" value="ECO:0007669"/>
    <property type="project" value="TreeGrafter"/>
</dbReference>
<dbReference type="SUPFAM" id="SSF50249">
    <property type="entry name" value="Nucleic acid-binding proteins"/>
    <property type="match status" value="1"/>
</dbReference>
<name>A0A4R8GXY3_9FIRM</name>
<dbReference type="NCBIfam" id="TIGR00613">
    <property type="entry name" value="reco"/>
    <property type="match status" value="1"/>
</dbReference>
<dbReference type="HAMAP" id="MF_00201">
    <property type="entry name" value="RecO"/>
    <property type="match status" value="1"/>
</dbReference>
<comment type="function">
    <text evidence="7">Involved in DNA repair and RecF pathway recombination.</text>
</comment>
<dbReference type="PANTHER" id="PTHR33991">
    <property type="entry name" value="DNA REPAIR PROTEIN RECO"/>
    <property type="match status" value="1"/>
</dbReference>
<dbReference type="PANTHER" id="PTHR33991:SF1">
    <property type="entry name" value="DNA REPAIR PROTEIN RECO"/>
    <property type="match status" value="1"/>
</dbReference>
<dbReference type="AlphaFoldDB" id="A0A4R8GXY3"/>
<dbReference type="InterPro" id="IPR003717">
    <property type="entry name" value="RecO"/>
</dbReference>
<evidence type="ECO:0000256" key="3">
    <source>
        <dbReference type="ARBA" id="ARBA00022763"/>
    </source>
</evidence>
<dbReference type="InterPro" id="IPR012340">
    <property type="entry name" value="NA-bd_OB-fold"/>
</dbReference>
<proteinExistence type="inferred from homology"/>
<evidence type="ECO:0000256" key="7">
    <source>
        <dbReference type="HAMAP-Rule" id="MF_00201"/>
    </source>
</evidence>
<evidence type="ECO:0000313" key="10">
    <source>
        <dbReference type="Proteomes" id="UP000295832"/>
    </source>
</evidence>
<evidence type="ECO:0000256" key="1">
    <source>
        <dbReference type="ARBA" id="ARBA00007452"/>
    </source>
</evidence>
<evidence type="ECO:0000256" key="6">
    <source>
        <dbReference type="ARBA" id="ARBA00033409"/>
    </source>
</evidence>
<dbReference type="InterPro" id="IPR037278">
    <property type="entry name" value="ARFGAP/RecO"/>
</dbReference>
<dbReference type="GO" id="GO:0006310">
    <property type="term" value="P:DNA recombination"/>
    <property type="evidence" value="ECO:0007669"/>
    <property type="project" value="UniProtKB-UniRule"/>
</dbReference>
<dbReference type="Pfam" id="PF11967">
    <property type="entry name" value="RecO_N"/>
    <property type="match status" value="1"/>
</dbReference>
<dbReference type="STRING" id="926561.GCA_000379025_00572"/>
<evidence type="ECO:0000256" key="5">
    <source>
        <dbReference type="ARBA" id="ARBA00023204"/>
    </source>
</evidence>
<dbReference type="Gene3D" id="1.20.1440.120">
    <property type="entry name" value="Recombination protein O, C-terminal domain"/>
    <property type="match status" value="1"/>
</dbReference>
<dbReference type="GO" id="GO:0043590">
    <property type="term" value="C:bacterial nucleoid"/>
    <property type="evidence" value="ECO:0007669"/>
    <property type="project" value="TreeGrafter"/>
</dbReference>
<comment type="similarity">
    <text evidence="1 7">Belongs to the RecO family.</text>
</comment>
<keyword evidence="10" id="KW-1185">Reference proteome</keyword>